<proteinExistence type="predicted"/>
<accession>A0A383W3M0</accession>
<gene>
    <name evidence="2" type="ORF">BQ4739_LOCUS11924</name>
</gene>
<dbReference type="STRING" id="3088.A0A383W3M0"/>
<evidence type="ECO:0000313" key="2">
    <source>
        <dbReference type="EMBL" id="SZX71810.1"/>
    </source>
</evidence>
<reference evidence="2 3" key="1">
    <citation type="submission" date="2016-10" db="EMBL/GenBank/DDBJ databases">
        <authorList>
            <person name="Cai Z."/>
        </authorList>
    </citation>
    <scope>NUCLEOTIDE SEQUENCE [LARGE SCALE GENOMIC DNA]</scope>
</reference>
<keyword evidence="3" id="KW-1185">Reference proteome</keyword>
<dbReference type="Proteomes" id="UP000256970">
    <property type="component" value="Unassembled WGS sequence"/>
</dbReference>
<dbReference type="EMBL" id="FNXT01001080">
    <property type="protein sequence ID" value="SZX71810.1"/>
    <property type="molecule type" value="Genomic_DNA"/>
</dbReference>
<sequence length="278" mass="29602">MTEHVGTPFTAYNNTGNVATLVGNWQEEAVLKAVTGTSRNKTVALQNQAAAEATVFAVRQDEAADEPTHSRVIEHTEQLLPAEWITHNTVNFQPPAARTFDLASYPKLKQGGPRAEQELRQLLQAAAAEPACEAPAAAVETTHRAEFQAHNMQGLQFGARLMKTQDGTPATRDATFLAEAGILGSTAAHRLAAAQQAGKHSTDASSSRGGEGGSSWGGSSLRTWLDPAVPITLYTEAAAKSTFTGTFYGTAAVSKMAPMNRDDRFTKLASDINVEGHR</sequence>
<organism evidence="2 3">
    <name type="scientific">Tetradesmus obliquus</name>
    <name type="common">Green alga</name>
    <name type="synonym">Acutodesmus obliquus</name>
    <dbReference type="NCBI Taxonomy" id="3088"/>
    <lineage>
        <taxon>Eukaryota</taxon>
        <taxon>Viridiplantae</taxon>
        <taxon>Chlorophyta</taxon>
        <taxon>core chlorophytes</taxon>
        <taxon>Chlorophyceae</taxon>
        <taxon>CS clade</taxon>
        <taxon>Sphaeropleales</taxon>
        <taxon>Scenedesmaceae</taxon>
        <taxon>Tetradesmus</taxon>
    </lineage>
</organism>
<evidence type="ECO:0000256" key="1">
    <source>
        <dbReference type="SAM" id="MobiDB-lite"/>
    </source>
</evidence>
<evidence type="ECO:0000313" key="3">
    <source>
        <dbReference type="Proteomes" id="UP000256970"/>
    </source>
</evidence>
<name>A0A383W3M0_TETOB</name>
<protein>
    <submittedName>
        <fullName evidence="2">Uncharacterized protein</fullName>
    </submittedName>
</protein>
<dbReference type="AlphaFoldDB" id="A0A383W3M0"/>
<feature type="region of interest" description="Disordered" evidence="1">
    <location>
        <begin position="193"/>
        <end position="219"/>
    </location>
</feature>